<dbReference type="PANTHER" id="PTHR33747">
    <property type="entry name" value="UPF0225 PROTEIN SCO1677"/>
    <property type="match status" value="1"/>
</dbReference>
<reference evidence="1" key="1">
    <citation type="submission" date="2020-08" db="EMBL/GenBank/DDBJ databases">
        <title>Genome public.</title>
        <authorList>
            <person name="Liu C."/>
            <person name="Sun Q."/>
        </authorList>
    </citation>
    <scope>NUCLEOTIDE SEQUENCE</scope>
    <source>
        <strain evidence="1">NSJ-44</strain>
    </source>
</reference>
<dbReference type="Gene3D" id="3.10.450.50">
    <property type="match status" value="1"/>
</dbReference>
<dbReference type="AlphaFoldDB" id="A0A926D2M6"/>
<sequence length="166" mass="19206">MGIYQTWMDRAQNGTEQEQQVFWQTYLHQERDAYAKILAGKNPCLEGTPESIAQELEMDMDVMGGFIDGMKTSLVDELDVEALEADTPVKLNLDWEKLFYNMMEAKADWLYNLPEWEDVLDEQQRKEITRQWRKDHIAVSTKTVGRNDPCPCGSGKKYKKCCGKNA</sequence>
<dbReference type="NCBIfam" id="NF004088">
    <property type="entry name" value="PRK05590.1"/>
    <property type="match status" value="1"/>
</dbReference>
<comment type="caution">
    <text evidence="1">The sequence shown here is derived from an EMBL/GenBank/DDBJ whole genome shotgun (WGS) entry which is preliminary data.</text>
</comment>
<dbReference type="Pfam" id="PF02810">
    <property type="entry name" value="SEC-C"/>
    <property type="match status" value="1"/>
</dbReference>
<keyword evidence="2" id="KW-1185">Reference proteome</keyword>
<evidence type="ECO:0000313" key="1">
    <source>
        <dbReference type="EMBL" id="MBC8530217.1"/>
    </source>
</evidence>
<protein>
    <submittedName>
        <fullName evidence="1">SEC-C domain-containing protein</fullName>
    </submittedName>
</protein>
<gene>
    <name evidence="1" type="ORF">H8699_12310</name>
</gene>
<dbReference type="EMBL" id="JACRSO010000006">
    <property type="protein sequence ID" value="MBC8530217.1"/>
    <property type="molecule type" value="Genomic_DNA"/>
</dbReference>
<dbReference type="PANTHER" id="PTHR33747:SF1">
    <property type="entry name" value="ADENYLATE CYCLASE-ASSOCIATED CAP C-TERMINAL DOMAIN-CONTAINING PROTEIN"/>
    <property type="match status" value="1"/>
</dbReference>
<evidence type="ECO:0000313" key="2">
    <source>
        <dbReference type="Proteomes" id="UP000654279"/>
    </source>
</evidence>
<dbReference type="InterPro" id="IPR004027">
    <property type="entry name" value="SEC_C_motif"/>
</dbReference>
<dbReference type="RefSeq" id="WP_249285942.1">
    <property type="nucleotide sequence ID" value="NZ_JACRSO010000006.1"/>
</dbReference>
<organism evidence="1 2">
    <name type="scientific">Luoshenia tenuis</name>
    <dbReference type="NCBI Taxonomy" id="2763654"/>
    <lineage>
        <taxon>Bacteria</taxon>
        <taxon>Bacillati</taxon>
        <taxon>Bacillota</taxon>
        <taxon>Clostridia</taxon>
        <taxon>Christensenellales</taxon>
        <taxon>Christensenellaceae</taxon>
        <taxon>Luoshenia</taxon>
    </lineage>
</organism>
<dbReference type="SUPFAM" id="SSF103642">
    <property type="entry name" value="Sec-C motif"/>
    <property type="match status" value="1"/>
</dbReference>
<dbReference type="Proteomes" id="UP000654279">
    <property type="component" value="Unassembled WGS sequence"/>
</dbReference>
<proteinExistence type="predicted"/>
<name>A0A926D2M6_9FIRM</name>
<accession>A0A926D2M6</accession>